<dbReference type="GeneID" id="19129375"/>
<dbReference type="EMBL" id="KI964010">
    <property type="protein sequence ID" value="EUC44148.1"/>
    <property type="molecule type" value="Genomic_DNA"/>
</dbReference>
<proteinExistence type="predicted"/>
<evidence type="ECO:0000313" key="1">
    <source>
        <dbReference type="EMBL" id="EUC44148.1"/>
    </source>
</evidence>
<dbReference type="KEGG" id="bor:COCMIDRAFT_98983"/>
<feature type="non-terminal residue" evidence="1">
    <location>
        <position position="1"/>
    </location>
</feature>
<dbReference type="Proteomes" id="UP000054032">
    <property type="component" value="Unassembled WGS sequence"/>
</dbReference>
<name>W6Z348_COCMI</name>
<keyword evidence="2" id="KW-1185">Reference proteome</keyword>
<evidence type="ECO:0000313" key="2">
    <source>
        <dbReference type="Proteomes" id="UP000054032"/>
    </source>
</evidence>
<reference evidence="1 2" key="1">
    <citation type="journal article" date="2013" name="PLoS Genet.">
        <title>Comparative genome structure, secondary metabolite, and effector coding capacity across Cochliobolus pathogens.</title>
        <authorList>
            <person name="Condon B.J."/>
            <person name="Leng Y."/>
            <person name="Wu D."/>
            <person name="Bushley K.E."/>
            <person name="Ohm R.A."/>
            <person name="Otillar R."/>
            <person name="Martin J."/>
            <person name="Schackwitz W."/>
            <person name="Grimwood J."/>
            <person name="MohdZainudin N."/>
            <person name="Xue C."/>
            <person name="Wang R."/>
            <person name="Manning V.A."/>
            <person name="Dhillon B."/>
            <person name="Tu Z.J."/>
            <person name="Steffenson B.J."/>
            <person name="Salamov A."/>
            <person name="Sun H."/>
            <person name="Lowry S."/>
            <person name="LaButti K."/>
            <person name="Han J."/>
            <person name="Copeland A."/>
            <person name="Lindquist E."/>
            <person name="Barry K."/>
            <person name="Schmutz J."/>
            <person name="Baker S.E."/>
            <person name="Ciuffetti L.M."/>
            <person name="Grigoriev I.V."/>
            <person name="Zhong S."/>
            <person name="Turgeon B.G."/>
        </authorList>
    </citation>
    <scope>NUCLEOTIDE SEQUENCE [LARGE SCALE GENOMIC DNA]</scope>
    <source>
        <strain evidence="1 2">ATCC 44560</strain>
    </source>
</reference>
<protein>
    <submittedName>
        <fullName evidence="1">Uncharacterized protein</fullName>
    </submittedName>
</protein>
<dbReference type="AlphaFoldDB" id="W6Z348"/>
<dbReference type="HOGENOM" id="CLU_3147113_0_0_1"/>
<dbReference type="RefSeq" id="XP_007689324.1">
    <property type="nucleotide sequence ID" value="XM_007691134.1"/>
</dbReference>
<gene>
    <name evidence="1" type="ORF">COCMIDRAFT_98983</name>
</gene>
<sequence>WDCLWAATHYLAYVLDIAAIIYFEICQWCEFLQRFDGSTTCGSVGSDSN</sequence>
<organism evidence="1 2">
    <name type="scientific">Bipolaris oryzae ATCC 44560</name>
    <dbReference type="NCBI Taxonomy" id="930090"/>
    <lineage>
        <taxon>Eukaryota</taxon>
        <taxon>Fungi</taxon>
        <taxon>Dikarya</taxon>
        <taxon>Ascomycota</taxon>
        <taxon>Pezizomycotina</taxon>
        <taxon>Dothideomycetes</taxon>
        <taxon>Pleosporomycetidae</taxon>
        <taxon>Pleosporales</taxon>
        <taxon>Pleosporineae</taxon>
        <taxon>Pleosporaceae</taxon>
        <taxon>Bipolaris</taxon>
    </lineage>
</organism>
<accession>W6Z348</accession>